<evidence type="ECO:0008006" key="4">
    <source>
        <dbReference type="Google" id="ProtNLM"/>
    </source>
</evidence>
<dbReference type="AlphaFoldDB" id="A0A3P1SGE1"/>
<keyword evidence="3" id="KW-1185">Reference proteome</keyword>
<dbReference type="RefSeq" id="WP_124867874.1">
    <property type="nucleotide sequence ID" value="NZ_RQZF01000001.1"/>
</dbReference>
<dbReference type="OrthoDB" id="3252061at2"/>
<evidence type="ECO:0000313" key="2">
    <source>
        <dbReference type="EMBL" id="RRC96363.1"/>
    </source>
</evidence>
<evidence type="ECO:0000256" key="1">
    <source>
        <dbReference type="SAM" id="Coils"/>
    </source>
</evidence>
<dbReference type="Proteomes" id="UP000280444">
    <property type="component" value="Unassembled WGS sequence"/>
</dbReference>
<comment type="caution">
    <text evidence="2">The sequence shown here is derived from an EMBL/GenBank/DDBJ whole genome shotgun (WGS) entry which is preliminary data.</text>
</comment>
<dbReference type="EMBL" id="RQZF01000001">
    <property type="protein sequence ID" value="RRC96363.1"/>
    <property type="molecule type" value="Genomic_DNA"/>
</dbReference>
<keyword evidence="1" id="KW-0175">Coiled coil</keyword>
<dbReference type="Gene3D" id="1.20.5.2950">
    <property type="match status" value="1"/>
</dbReference>
<gene>
    <name evidence="2" type="ORF">EII11_01565</name>
</gene>
<evidence type="ECO:0000313" key="3">
    <source>
        <dbReference type="Proteomes" id="UP000280444"/>
    </source>
</evidence>
<protein>
    <recommendedName>
        <fullName evidence="4">DivIVA domain-containing protein</fullName>
    </recommendedName>
</protein>
<feature type="coiled-coil region" evidence="1">
    <location>
        <begin position="107"/>
        <end position="171"/>
    </location>
</feature>
<sequence>MTDSLEHADSHEPSDIYEEGQWEDQAVYGPSTVIAILDQIEDLVEEARAVPLSATVMVNKAELLDLLEQAREALPEDLVAADAVVADADAVLGRADSAAEVTIAEANSRARATIDEAREKAQQLVGDAGERSERMLERAQEDAEVTIAQARAEAEAILTDANAQAERLIASENISQLAQERAREIVAEARHQESQLRRGADEYAAKSLTELAQLLHDLQRRTDAGRRAIAERSGIDRTDISIDE</sequence>
<name>A0A3P1SGE1_9ACTO</name>
<reference evidence="2 3" key="1">
    <citation type="submission" date="2018-11" db="EMBL/GenBank/DDBJ databases">
        <title>Genomes From Bacteria Associated with the Canine Oral Cavity: a Test Case for Automated Genome-Based Taxonomic Assignment.</title>
        <authorList>
            <person name="Coil D.A."/>
            <person name="Jospin G."/>
            <person name="Darling A.E."/>
            <person name="Wallis C."/>
            <person name="Davis I.J."/>
            <person name="Harris S."/>
            <person name="Eisen J.A."/>
            <person name="Holcombe L.J."/>
            <person name="O'Flynn C."/>
        </authorList>
    </citation>
    <scope>NUCLEOTIDE SEQUENCE [LARGE SCALE GENOMIC DNA]</scope>
    <source>
        <strain evidence="2 3">OH770</strain>
    </source>
</reference>
<accession>A0A3P1SGE1</accession>
<organism evidence="2 3">
    <name type="scientific">Schaalia canis</name>
    <dbReference type="NCBI Taxonomy" id="100469"/>
    <lineage>
        <taxon>Bacteria</taxon>
        <taxon>Bacillati</taxon>
        <taxon>Actinomycetota</taxon>
        <taxon>Actinomycetes</taxon>
        <taxon>Actinomycetales</taxon>
        <taxon>Actinomycetaceae</taxon>
        <taxon>Schaalia</taxon>
    </lineage>
</organism>
<proteinExistence type="predicted"/>